<dbReference type="Proteomes" id="UP001164929">
    <property type="component" value="Chromosome 19"/>
</dbReference>
<evidence type="ECO:0000313" key="1">
    <source>
        <dbReference type="EMBL" id="KAJ6952897.1"/>
    </source>
</evidence>
<proteinExistence type="predicted"/>
<name>A0AAD6L9M5_9ROSI</name>
<dbReference type="AlphaFoldDB" id="A0AAD6L9M5"/>
<sequence>MANSPFLPSFIPSIFNKPASFFITFSFRHLEISTSLEMTTEAGCADVNLASLFGYLSSNNPDRSNPAEREMISKAFKYGGLADSCFASQATLLFSEGPEPFLPREAASLPSVSVLLCLGNPFLYQELSLISAMEILVLGFGSRILRSNLRASVGNQLGHLNSALSIFLYISIKFVS</sequence>
<comment type="caution">
    <text evidence="1">The sequence shown here is derived from an EMBL/GenBank/DDBJ whole genome shotgun (WGS) entry which is preliminary data.</text>
</comment>
<gene>
    <name evidence="1" type="ORF">NC653_041900</name>
</gene>
<reference evidence="1" key="1">
    <citation type="journal article" date="2023" name="Mol. Ecol. Resour.">
        <title>Chromosome-level genome assembly of a triploid poplar Populus alba 'Berolinensis'.</title>
        <authorList>
            <person name="Chen S."/>
            <person name="Yu Y."/>
            <person name="Wang X."/>
            <person name="Wang S."/>
            <person name="Zhang T."/>
            <person name="Zhou Y."/>
            <person name="He R."/>
            <person name="Meng N."/>
            <person name="Wang Y."/>
            <person name="Liu W."/>
            <person name="Liu Z."/>
            <person name="Liu J."/>
            <person name="Guo Q."/>
            <person name="Huang H."/>
            <person name="Sederoff R.R."/>
            <person name="Wang G."/>
            <person name="Qu G."/>
            <person name="Chen S."/>
        </authorList>
    </citation>
    <scope>NUCLEOTIDE SEQUENCE</scope>
    <source>
        <strain evidence="1">SC-2020</strain>
    </source>
</reference>
<organism evidence="1 2">
    <name type="scientific">Populus alba x Populus x berolinensis</name>
    <dbReference type="NCBI Taxonomy" id="444605"/>
    <lineage>
        <taxon>Eukaryota</taxon>
        <taxon>Viridiplantae</taxon>
        <taxon>Streptophyta</taxon>
        <taxon>Embryophyta</taxon>
        <taxon>Tracheophyta</taxon>
        <taxon>Spermatophyta</taxon>
        <taxon>Magnoliopsida</taxon>
        <taxon>eudicotyledons</taxon>
        <taxon>Gunneridae</taxon>
        <taxon>Pentapetalae</taxon>
        <taxon>rosids</taxon>
        <taxon>fabids</taxon>
        <taxon>Malpighiales</taxon>
        <taxon>Salicaceae</taxon>
        <taxon>Saliceae</taxon>
        <taxon>Populus</taxon>
    </lineage>
</organism>
<protein>
    <submittedName>
        <fullName evidence="1">Uncharacterized protein</fullName>
    </submittedName>
</protein>
<accession>A0AAD6L9M5</accession>
<evidence type="ECO:0000313" key="2">
    <source>
        <dbReference type="Proteomes" id="UP001164929"/>
    </source>
</evidence>
<keyword evidence="2" id="KW-1185">Reference proteome</keyword>
<dbReference type="EMBL" id="JAQIZT010000019">
    <property type="protein sequence ID" value="KAJ6952897.1"/>
    <property type="molecule type" value="Genomic_DNA"/>
</dbReference>